<protein>
    <submittedName>
        <fullName evidence="2">Uncharacterized protein</fullName>
    </submittedName>
</protein>
<evidence type="ECO:0000256" key="1">
    <source>
        <dbReference type="SAM" id="MobiDB-lite"/>
    </source>
</evidence>
<dbReference type="EMBL" id="BK016098">
    <property type="protein sequence ID" value="DAF94911.1"/>
    <property type="molecule type" value="Genomic_DNA"/>
</dbReference>
<organism evidence="2">
    <name type="scientific">Ackermannviridae sp. ctkHJ36</name>
    <dbReference type="NCBI Taxonomy" id="2825754"/>
    <lineage>
        <taxon>Viruses</taxon>
        <taxon>Duplodnaviria</taxon>
        <taxon>Heunggongvirae</taxon>
        <taxon>Uroviricota</taxon>
        <taxon>Caudoviricetes</taxon>
        <taxon>Pantevenvirales</taxon>
        <taxon>Ackermannviridae</taxon>
    </lineage>
</organism>
<name>A0A8S5UKA5_9CAUD</name>
<proteinExistence type="predicted"/>
<feature type="region of interest" description="Disordered" evidence="1">
    <location>
        <begin position="73"/>
        <end position="92"/>
    </location>
</feature>
<feature type="compositionally biased region" description="Low complexity" evidence="1">
    <location>
        <begin position="75"/>
        <end position="87"/>
    </location>
</feature>
<sequence length="144" mass="15680">MTNHEIILKAALAAGIYTKEEAAEILSHALCLPLHTFAEWRRMGYAVNRGAHAVLVCSLWQYTDKPGKVTKEARAAAAQAGQQGPAEDAPDPHYYKQVAHLFAPSQVHRLDETPRPKIKTPAEIAAYNAQLAAARKAKAQEVSA</sequence>
<evidence type="ECO:0000313" key="2">
    <source>
        <dbReference type="EMBL" id="DAF94911.1"/>
    </source>
</evidence>
<accession>A0A8S5UKA5</accession>
<reference evidence="2" key="1">
    <citation type="journal article" date="2021" name="Proc. Natl. Acad. Sci. U.S.A.">
        <title>A Catalog of Tens of Thousands of Viruses from Human Metagenomes Reveals Hidden Associations with Chronic Diseases.</title>
        <authorList>
            <person name="Tisza M.J."/>
            <person name="Buck C.B."/>
        </authorList>
    </citation>
    <scope>NUCLEOTIDE SEQUENCE</scope>
    <source>
        <strain evidence="2">CtkHJ36</strain>
    </source>
</reference>